<protein>
    <recommendedName>
        <fullName evidence="8">Anaphase-promoting complex subunit 4 WD40 domain-containing protein</fullName>
    </recommendedName>
</protein>
<evidence type="ECO:0000256" key="5">
    <source>
        <dbReference type="PROSITE-ProRule" id="PRU00221"/>
    </source>
</evidence>
<sequence length="566" mass="61525">MRFQDGHGGGCSFRSKAAVKKVGVDASSETPGVEFVSADTQTAIAADSSCQTEPIESSSTKVAVDDARVKAFLNDVGGLMLREMQASAKSLAFDDFSVEEADAEDADVTRLFTLSFDFFTHFKAPAEIGAGGRPSTLQLQCTAVSWNATGSVLAVAYGRFDHSGWCNYRSALCLWNIFHPDFNVAKPSLVLETSSGLMCVAHHPTMPAVIAAGSFNGEVLVWNTSLEETLVASSGIGDYFHREPIAKVSWVYDPVARDYNIASVSGDGKVLVWQLKDKLAYPVEGYLLGAKTRLKPSKGTPVSFFGGVALAFRTNDRTNRSFVIGSEAGSMTRCFANKGTKMTAKGELKWSNNALRLASMAPQPAELRRHVEAYAKEKKLRDVRVSAVFDAKPDLGALYPSALDFGFEAHGGPVYDMAFSPFHGSLFLSCSSDGSVRLYHYLQRDPLLVFQVGTSYLYAVAWSKTRPLVFAVASEDGNAYVYDLQVNRLSPVATLSLPEGKQRAVALYAVEFNPRQRNFLAAGDGNGLAYVWKLNWRLSNVRPDERAVLDDIAELRSSNQATDAHA</sequence>
<dbReference type="Pfam" id="PF00400">
    <property type="entry name" value="WD40"/>
    <property type="match status" value="2"/>
</dbReference>
<evidence type="ECO:0008006" key="8">
    <source>
        <dbReference type="Google" id="ProtNLM"/>
    </source>
</evidence>
<dbReference type="KEGG" id="spar:SPRG_04750"/>
<dbReference type="GeneID" id="24127181"/>
<dbReference type="InterPro" id="IPR001680">
    <property type="entry name" value="WD40_rpt"/>
</dbReference>
<dbReference type="GO" id="GO:0042073">
    <property type="term" value="P:intraciliary transport"/>
    <property type="evidence" value="ECO:0007669"/>
    <property type="project" value="TreeGrafter"/>
</dbReference>
<comment type="subcellular location">
    <subcellularLocation>
        <location evidence="1">Cytoplasm</location>
    </subcellularLocation>
</comment>
<keyword evidence="7" id="KW-1185">Reference proteome</keyword>
<dbReference type="VEuPathDB" id="FungiDB:SPRG_04750"/>
<gene>
    <name evidence="6" type="ORF">SPRG_04750</name>
</gene>
<dbReference type="SMART" id="SM00320">
    <property type="entry name" value="WD40"/>
    <property type="match status" value="5"/>
</dbReference>
<name>A0A067CJD9_SAPPC</name>
<dbReference type="InterPro" id="IPR050687">
    <property type="entry name" value="Dynein_IC"/>
</dbReference>
<keyword evidence="4" id="KW-0677">Repeat</keyword>
<dbReference type="OMA" id="SYVCAWN"/>
<dbReference type="AlphaFoldDB" id="A0A067CJD9"/>
<feature type="repeat" description="WD" evidence="5">
    <location>
        <begin position="407"/>
        <end position="439"/>
    </location>
</feature>
<dbReference type="OrthoDB" id="445052at2759"/>
<dbReference type="Proteomes" id="UP000030745">
    <property type="component" value="Unassembled WGS sequence"/>
</dbReference>
<accession>A0A067CJD9</accession>
<dbReference type="PROSITE" id="PS50082">
    <property type="entry name" value="WD_REPEATS_2"/>
    <property type="match status" value="1"/>
</dbReference>
<dbReference type="GO" id="GO:0097014">
    <property type="term" value="C:ciliary plasm"/>
    <property type="evidence" value="ECO:0007669"/>
    <property type="project" value="TreeGrafter"/>
</dbReference>
<dbReference type="Gene3D" id="2.130.10.10">
    <property type="entry name" value="YVTN repeat-like/Quinoprotein amine dehydrogenase"/>
    <property type="match status" value="2"/>
</dbReference>
<proteinExistence type="predicted"/>
<reference evidence="6 7" key="1">
    <citation type="journal article" date="2013" name="PLoS Genet.">
        <title>Distinctive expansion of potential virulence genes in the genome of the oomycete fish pathogen Saprolegnia parasitica.</title>
        <authorList>
            <person name="Jiang R.H."/>
            <person name="de Bruijn I."/>
            <person name="Haas B.J."/>
            <person name="Belmonte R."/>
            <person name="Lobach L."/>
            <person name="Christie J."/>
            <person name="van den Ackerveken G."/>
            <person name="Bottin A."/>
            <person name="Bulone V."/>
            <person name="Diaz-Moreno S.M."/>
            <person name="Dumas B."/>
            <person name="Fan L."/>
            <person name="Gaulin E."/>
            <person name="Govers F."/>
            <person name="Grenville-Briggs L.J."/>
            <person name="Horner N.R."/>
            <person name="Levin J.Z."/>
            <person name="Mammella M."/>
            <person name="Meijer H.J."/>
            <person name="Morris P."/>
            <person name="Nusbaum C."/>
            <person name="Oome S."/>
            <person name="Phillips A.J."/>
            <person name="van Rooyen D."/>
            <person name="Rzeszutek E."/>
            <person name="Saraiva M."/>
            <person name="Secombes C.J."/>
            <person name="Seidl M.F."/>
            <person name="Snel B."/>
            <person name="Stassen J.H."/>
            <person name="Sykes S."/>
            <person name="Tripathy S."/>
            <person name="van den Berg H."/>
            <person name="Vega-Arreguin J.C."/>
            <person name="Wawra S."/>
            <person name="Young S.K."/>
            <person name="Zeng Q."/>
            <person name="Dieguez-Uribeondo J."/>
            <person name="Russ C."/>
            <person name="Tyler B.M."/>
            <person name="van West P."/>
        </authorList>
    </citation>
    <scope>NUCLEOTIDE SEQUENCE [LARGE SCALE GENOMIC DNA]</scope>
    <source>
        <strain evidence="6 7">CBS 223.65</strain>
    </source>
</reference>
<evidence type="ECO:0000256" key="4">
    <source>
        <dbReference type="ARBA" id="ARBA00022737"/>
    </source>
</evidence>
<dbReference type="GO" id="GO:0005868">
    <property type="term" value="C:cytoplasmic dynein complex"/>
    <property type="evidence" value="ECO:0007669"/>
    <property type="project" value="TreeGrafter"/>
</dbReference>
<dbReference type="EMBL" id="KK583200">
    <property type="protein sequence ID" value="KDO30849.1"/>
    <property type="molecule type" value="Genomic_DNA"/>
</dbReference>
<dbReference type="InterPro" id="IPR036322">
    <property type="entry name" value="WD40_repeat_dom_sf"/>
</dbReference>
<dbReference type="PANTHER" id="PTHR12442:SF26">
    <property type="entry name" value="CYTOPLASMIC DYNEIN 2 INTERMEDIATE CHAIN 2"/>
    <property type="match status" value="1"/>
</dbReference>
<evidence type="ECO:0000313" key="6">
    <source>
        <dbReference type="EMBL" id="KDO30849.1"/>
    </source>
</evidence>
<keyword evidence="3 5" id="KW-0853">WD repeat</keyword>
<organism evidence="6 7">
    <name type="scientific">Saprolegnia parasitica (strain CBS 223.65)</name>
    <dbReference type="NCBI Taxonomy" id="695850"/>
    <lineage>
        <taxon>Eukaryota</taxon>
        <taxon>Sar</taxon>
        <taxon>Stramenopiles</taxon>
        <taxon>Oomycota</taxon>
        <taxon>Saprolegniomycetes</taxon>
        <taxon>Saprolegniales</taxon>
        <taxon>Saprolegniaceae</taxon>
        <taxon>Saprolegnia</taxon>
    </lineage>
</organism>
<evidence type="ECO:0000313" key="7">
    <source>
        <dbReference type="Proteomes" id="UP000030745"/>
    </source>
</evidence>
<dbReference type="STRING" id="695850.A0A067CJD9"/>
<dbReference type="PANTHER" id="PTHR12442">
    <property type="entry name" value="DYNEIN INTERMEDIATE CHAIN"/>
    <property type="match status" value="1"/>
</dbReference>
<keyword evidence="2" id="KW-0963">Cytoplasm</keyword>
<dbReference type="SUPFAM" id="SSF50978">
    <property type="entry name" value="WD40 repeat-like"/>
    <property type="match status" value="1"/>
</dbReference>
<dbReference type="InterPro" id="IPR015943">
    <property type="entry name" value="WD40/YVTN_repeat-like_dom_sf"/>
</dbReference>
<dbReference type="RefSeq" id="XP_012198546.1">
    <property type="nucleotide sequence ID" value="XM_012343156.1"/>
</dbReference>
<evidence type="ECO:0000256" key="1">
    <source>
        <dbReference type="ARBA" id="ARBA00004496"/>
    </source>
</evidence>
<dbReference type="GO" id="GO:0045504">
    <property type="term" value="F:dynein heavy chain binding"/>
    <property type="evidence" value="ECO:0007669"/>
    <property type="project" value="TreeGrafter"/>
</dbReference>
<evidence type="ECO:0000256" key="3">
    <source>
        <dbReference type="ARBA" id="ARBA00022574"/>
    </source>
</evidence>
<dbReference type="GO" id="GO:0045503">
    <property type="term" value="F:dynein light chain binding"/>
    <property type="evidence" value="ECO:0007669"/>
    <property type="project" value="TreeGrafter"/>
</dbReference>
<evidence type="ECO:0000256" key="2">
    <source>
        <dbReference type="ARBA" id="ARBA00022490"/>
    </source>
</evidence>